<gene>
    <name evidence="1" type="ORF">EX30DRAFT_171258</name>
</gene>
<proteinExistence type="predicted"/>
<dbReference type="AlphaFoldDB" id="A0A4S2MM24"/>
<evidence type="ECO:0000313" key="2">
    <source>
        <dbReference type="Proteomes" id="UP000298138"/>
    </source>
</evidence>
<organism evidence="1 2">
    <name type="scientific">Ascodesmis nigricans</name>
    <dbReference type="NCBI Taxonomy" id="341454"/>
    <lineage>
        <taxon>Eukaryota</taxon>
        <taxon>Fungi</taxon>
        <taxon>Dikarya</taxon>
        <taxon>Ascomycota</taxon>
        <taxon>Pezizomycotina</taxon>
        <taxon>Pezizomycetes</taxon>
        <taxon>Pezizales</taxon>
        <taxon>Ascodesmidaceae</taxon>
        <taxon>Ascodesmis</taxon>
    </lineage>
</organism>
<dbReference type="Proteomes" id="UP000298138">
    <property type="component" value="Unassembled WGS sequence"/>
</dbReference>
<accession>A0A4S2MM24</accession>
<keyword evidence="2" id="KW-1185">Reference proteome</keyword>
<sequence length="122" mass="13435">MGSPKRDEMLPQHAFRLRHLLFVPDSPTPASCTPLAHQFPNNRGNVWSWSLWGRWPVVSLGFWKLSVLTFDEEAGNDGTSSCDDALSPSHPLSKTLGGAVRATVPSLHHCPIIVRVAPMNLI</sequence>
<reference evidence="1 2" key="1">
    <citation type="submission" date="2019-04" db="EMBL/GenBank/DDBJ databases">
        <title>Comparative genomics and transcriptomics to analyze fruiting body development in filamentous ascomycetes.</title>
        <authorList>
            <consortium name="DOE Joint Genome Institute"/>
            <person name="Lutkenhaus R."/>
            <person name="Traeger S."/>
            <person name="Breuer J."/>
            <person name="Kuo A."/>
            <person name="Lipzen A."/>
            <person name="Pangilinan J."/>
            <person name="Dilworth D."/>
            <person name="Sandor L."/>
            <person name="Poggeler S."/>
            <person name="Barry K."/>
            <person name="Grigoriev I.V."/>
            <person name="Nowrousian M."/>
        </authorList>
    </citation>
    <scope>NUCLEOTIDE SEQUENCE [LARGE SCALE GENOMIC DNA]</scope>
    <source>
        <strain evidence="1 2">CBS 389.68</strain>
    </source>
</reference>
<protein>
    <submittedName>
        <fullName evidence="1">Uncharacterized protein</fullName>
    </submittedName>
</protein>
<dbReference type="InParanoid" id="A0A4S2MM24"/>
<dbReference type="EMBL" id="ML220146">
    <property type="protein sequence ID" value="TGZ78033.1"/>
    <property type="molecule type" value="Genomic_DNA"/>
</dbReference>
<evidence type="ECO:0000313" key="1">
    <source>
        <dbReference type="EMBL" id="TGZ78033.1"/>
    </source>
</evidence>
<name>A0A4S2MM24_9PEZI</name>